<dbReference type="KEGG" id="azc:AZC_1866"/>
<keyword evidence="1" id="KW-0732">Signal</keyword>
<reference evidence="2 3" key="5">
    <citation type="journal article" date="2010" name="Appl. Environ. Microbiol.">
        <title>phrR-like gene praR of Azorhizobium caulinodans ORS571 is essential for symbiosis with Sesbania rostrata and is involved in expression of reb genes.</title>
        <authorList>
            <person name="Akiba N."/>
            <person name="Aono T."/>
            <person name="Toyazaki H."/>
            <person name="Sato S."/>
            <person name="Oyaizu H."/>
        </authorList>
    </citation>
    <scope>NUCLEOTIDE SEQUENCE [LARGE SCALE GENOMIC DNA]</scope>
    <source>
        <strain evidence="3">ATCC 43989 / DSM 5975 / JCM 20966 / LMG 6465 / NBRC 14845 / NCIMB 13405 / ORS 571</strain>
    </source>
</reference>
<accession>A8I2F6</accession>
<dbReference type="AlphaFoldDB" id="A8I2F6"/>
<evidence type="ECO:0000313" key="2">
    <source>
        <dbReference type="EMBL" id="BAF87864.1"/>
    </source>
</evidence>
<reference evidence="2 3" key="1">
    <citation type="journal article" date="2007" name="Appl. Environ. Microbiol.">
        <title>Rhizobial factors required for stem nodule maturation and maintenance in Sesbania rostrata-Azorhizobium caulinodans ORS571 symbiosis.</title>
        <authorList>
            <person name="Suzuki S."/>
            <person name="Aono T."/>
            <person name="Lee KB."/>
            <person name="Suzuki T."/>
            <person name="Liu CT."/>
            <person name="Miwa H."/>
            <person name="Wakao S."/>
            <person name="Iki T."/>
            <person name="Oyaizu H."/>
        </authorList>
    </citation>
    <scope>NUCLEOTIDE SEQUENCE [LARGE SCALE GENOMIC DNA]</scope>
    <source>
        <strain evidence="3">ATCC 43989 / DSM 5975 / JCM 20966 / LMG 6465 / NBRC 14845 / NCIMB 13405 / ORS 571</strain>
    </source>
</reference>
<dbReference type="Proteomes" id="UP000000270">
    <property type="component" value="Chromosome"/>
</dbReference>
<evidence type="ECO:0000256" key="1">
    <source>
        <dbReference type="SAM" id="SignalP"/>
    </source>
</evidence>
<reference evidence="2 3" key="6">
    <citation type="journal article" date="2011" name="Appl. Environ. Microbiol.">
        <title>Involvement of the azorhizobial chromosome partition gene (parA) in the onset of bacteroid differentiation during Sesbania rostrata stem nodule development.</title>
        <authorList>
            <person name="Liu CT."/>
            <person name="Lee KB."/>
            <person name="Wang YS."/>
            <person name="Peng MH."/>
            <person name="Lee KT."/>
            <person name="Suzuki S."/>
            <person name="Suzuki T."/>
            <person name="Oyaizu H."/>
        </authorList>
    </citation>
    <scope>NUCLEOTIDE SEQUENCE [LARGE SCALE GENOMIC DNA]</scope>
    <source>
        <strain evidence="3">ATCC 43989 / DSM 5975 / JCM 20966 / LMG 6465 / NBRC 14845 / NCIMB 13405 / ORS 571</strain>
    </source>
</reference>
<name>A8I2F6_AZOC5</name>
<protein>
    <recommendedName>
        <fullName evidence="4">Cycloisomerase</fullName>
    </recommendedName>
</protein>
<keyword evidence="3" id="KW-1185">Reference proteome</keyword>
<feature type="chain" id="PRO_5002721399" description="Cycloisomerase" evidence="1">
    <location>
        <begin position="23"/>
        <end position="279"/>
    </location>
</feature>
<dbReference type="EMBL" id="AP009384">
    <property type="protein sequence ID" value="BAF87864.1"/>
    <property type="molecule type" value="Genomic_DNA"/>
</dbReference>
<gene>
    <name evidence="2" type="ordered locus">AZC_1866</name>
</gene>
<reference evidence="2 3" key="3">
    <citation type="journal article" date="2008" name="BMC Genomics">
        <title>The genome of the versatile nitrogen fixer Azorhizobium caulinodans ORS571.</title>
        <authorList>
            <person name="Lee KB."/>
            <person name="Backer P.D."/>
            <person name="Aono T."/>
            <person name="Liu CT."/>
            <person name="Suzuki S."/>
            <person name="Suzuki T."/>
            <person name="Kaneko T."/>
            <person name="Yamada M."/>
            <person name="Tabata S."/>
            <person name="Kupfer D.M."/>
            <person name="Najar F.Z."/>
            <person name="Wiley G.B."/>
            <person name="Roe B."/>
            <person name="Binnewies T.T."/>
            <person name="Ussery D.W."/>
            <person name="D'Haeze W."/>
            <person name="Herder J.D."/>
            <person name="Gevers D."/>
            <person name="Vereecke D."/>
            <person name="Holsters M."/>
            <person name="Oyaizu H."/>
        </authorList>
    </citation>
    <scope>NUCLEOTIDE SEQUENCE [LARGE SCALE GENOMIC DNA]</scope>
    <source>
        <strain evidence="3">ATCC 43989 / DSM 5975 / JCM 20966 / LMG 6465 / NBRC 14845 / NCIMB 13405 / ORS 571</strain>
    </source>
</reference>
<dbReference type="SUPFAM" id="SSF63829">
    <property type="entry name" value="Calcium-dependent phosphotriesterase"/>
    <property type="match status" value="1"/>
</dbReference>
<proteinExistence type="predicted"/>
<dbReference type="STRING" id="438753.AZC_1866"/>
<dbReference type="eggNOG" id="COG2706">
    <property type="taxonomic scope" value="Bacteria"/>
</dbReference>
<evidence type="ECO:0008006" key="4">
    <source>
        <dbReference type="Google" id="ProtNLM"/>
    </source>
</evidence>
<organism evidence="2 3">
    <name type="scientific">Azorhizobium caulinodans (strain ATCC 43989 / DSM 5975 / JCM 20966 / LMG 6465 / NBRC 14845 / NCIMB 13405 / ORS 571)</name>
    <dbReference type="NCBI Taxonomy" id="438753"/>
    <lineage>
        <taxon>Bacteria</taxon>
        <taxon>Pseudomonadati</taxon>
        <taxon>Pseudomonadota</taxon>
        <taxon>Alphaproteobacteria</taxon>
        <taxon>Hyphomicrobiales</taxon>
        <taxon>Xanthobacteraceae</taxon>
        <taxon>Azorhizobium</taxon>
    </lineage>
</organism>
<dbReference type="HOGENOM" id="CLU_071542_0_0_5"/>
<sequence>MARRAGAGLALALVLAAPAASAQELRPAAQTIARFEVPEARQAVAVTDRYAYAIDNRIIVKLDKATGKPLAKWEGPKAGPIIHMDSGVVRDGKLYTAHSNYPDWPMTSSIEVWDAESLKHLESHSFGIERGSLTWLDRDPQGRWWGAFANYNRVFDKSPLAYGNKYATQIVRFNPDWSIAEAFVYPDALVAKFQDMSNSGGAFGPDGRLYITGHDNAELYVVAPPEMGSVMRWQETIPLEIAGQGFAFDPSDPGVVWGIIRGKTAAGSLITVSRLPARP</sequence>
<reference evidence="3" key="2">
    <citation type="submission" date="2007-04" db="EMBL/GenBank/DDBJ databases">
        <title>Complete genome sequence of the nitrogen-fixing bacterium Azorhizobium caulinodans ORS571.</title>
        <authorList>
            <person name="Lee K.B."/>
            <person name="Backer P.D."/>
            <person name="Aono T."/>
            <person name="Liu C.T."/>
            <person name="Suzuki S."/>
            <person name="Suzuki T."/>
            <person name="Kaneko T."/>
            <person name="Yamada M."/>
            <person name="Tabata S."/>
            <person name="Kupfer D.M."/>
            <person name="Najar F.Z."/>
            <person name="Wiley G.B."/>
            <person name="Roe B."/>
            <person name="Binnewies T."/>
            <person name="Ussery D."/>
            <person name="Vereecke D."/>
            <person name="Gevers D."/>
            <person name="Holsters M."/>
            <person name="Oyaizu H."/>
        </authorList>
    </citation>
    <scope>NUCLEOTIDE SEQUENCE [LARGE SCALE GENOMIC DNA]</scope>
    <source>
        <strain evidence="3">ATCC 43989 / DSM 5975 / JCM 20966 / LMG 6465 / NBRC 14845 / NCIMB 13405 / ORS 571</strain>
    </source>
</reference>
<reference evidence="2 3" key="4">
    <citation type="journal article" date="2009" name="Appl. Environ. Microbiol.">
        <title>Comparative genome-wide transcriptional profiling of Azorhizobium caulinodans ORS571 grown under free-living and symbiotic conditions.</title>
        <authorList>
            <person name="Tsukada S."/>
            <person name="Aono T."/>
            <person name="Akiba N."/>
            <person name="Lee KB."/>
            <person name="Liu CT."/>
            <person name="Toyazaki H."/>
            <person name="Oyaizu H."/>
        </authorList>
    </citation>
    <scope>NUCLEOTIDE SEQUENCE [LARGE SCALE GENOMIC DNA]</scope>
    <source>
        <strain evidence="3">ATCC 43989 / DSM 5975 / JCM 20966 / LMG 6465 / NBRC 14845 / NCIMB 13405 / ORS 571</strain>
    </source>
</reference>
<evidence type="ECO:0000313" key="3">
    <source>
        <dbReference type="Proteomes" id="UP000000270"/>
    </source>
</evidence>
<feature type="signal peptide" evidence="1">
    <location>
        <begin position="1"/>
        <end position="22"/>
    </location>
</feature>